<gene>
    <name evidence="2" type="ordered locus">Os06g0366166</name>
    <name evidence="2" type="ORF">OSNPB_060366166</name>
</gene>
<reference evidence="2 3" key="2">
    <citation type="journal article" date="2013" name="Plant Cell Physiol.">
        <title>Rice Annotation Project Database (RAP-DB): an integrative and interactive database for rice genomics.</title>
        <authorList>
            <person name="Sakai H."/>
            <person name="Lee S.S."/>
            <person name="Tanaka T."/>
            <person name="Numa H."/>
            <person name="Kim J."/>
            <person name="Kawahara Y."/>
            <person name="Wakimoto H."/>
            <person name="Yang C.C."/>
            <person name="Iwamoto M."/>
            <person name="Abe T."/>
            <person name="Yamada Y."/>
            <person name="Muto A."/>
            <person name="Inokuchi H."/>
            <person name="Ikemura T."/>
            <person name="Matsumoto T."/>
            <person name="Sasaki T."/>
            <person name="Itoh T."/>
        </authorList>
    </citation>
    <scope>NUCLEOTIDE SEQUENCE [LARGE SCALE GENOMIC DNA]</scope>
    <source>
        <strain evidence="3">cv. Nipponbare</strain>
    </source>
</reference>
<evidence type="ECO:0000313" key="3">
    <source>
        <dbReference type="Proteomes" id="UP000059680"/>
    </source>
</evidence>
<reference evidence="3" key="1">
    <citation type="journal article" date="2005" name="Nature">
        <title>The map-based sequence of the rice genome.</title>
        <authorList>
            <consortium name="International rice genome sequencing project (IRGSP)"/>
            <person name="Matsumoto T."/>
            <person name="Wu J."/>
            <person name="Kanamori H."/>
            <person name="Katayose Y."/>
            <person name="Fujisawa M."/>
            <person name="Namiki N."/>
            <person name="Mizuno H."/>
            <person name="Yamamoto K."/>
            <person name="Antonio B.A."/>
            <person name="Baba T."/>
            <person name="Sakata K."/>
            <person name="Nagamura Y."/>
            <person name="Aoki H."/>
            <person name="Arikawa K."/>
            <person name="Arita K."/>
            <person name="Bito T."/>
            <person name="Chiden Y."/>
            <person name="Fujitsuka N."/>
            <person name="Fukunaka R."/>
            <person name="Hamada M."/>
            <person name="Harada C."/>
            <person name="Hayashi A."/>
            <person name="Hijishita S."/>
            <person name="Honda M."/>
            <person name="Hosokawa S."/>
            <person name="Ichikawa Y."/>
            <person name="Idonuma A."/>
            <person name="Iijima M."/>
            <person name="Ikeda M."/>
            <person name="Ikeno M."/>
            <person name="Ito K."/>
            <person name="Ito S."/>
            <person name="Ito T."/>
            <person name="Ito Y."/>
            <person name="Ito Y."/>
            <person name="Iwabuchi A."/>
            <person name="Kamiya K."/>
            <person name="Karasawa W."/>
            <person name="Kurita K."/>
            <person name="Katagiri S."/>
            <person name="Kikuta A."/>
            <person name="Kobayashi H."/>
            <person name="Kobayashi N."/>
            <person name="Machita K."/>
            <person name="Maehara T."/>
            <person name="Masukawa M."/>
            <person name="Mizubayashi T."/>
            <person name="Mukai Y."/>
            <person name="Nagasaki H."/>
            <person name="Nagata Y."/>
            <person name="Naito S."/>
            <person name="Nakashima M."/>
            <person name="Nakama Y."/>
            <person name="Nakamichi Y."/>
            <person name="Nakamura M."/>
            <person name="Meguro A."/>
            <person name="Negishi M."/>
            <person name="Ohta I."/>
            <person name="Ohta T."/>
            <person name="Okamoto M."/>
            <person name="Ono N."/>
            <person name="Saji S."/>
            <person name="Sakaguchi M."/>
            <person name="Sakai K."/>
            <person name="Shibata M."/>
            <person name="Shimokawa T."/>
            <person name="Song J."/>
            <person name="Takazaki Y."/>
            <person name="Terasawa K."/>
            <person name="Tsugane M."/>
            <person name="Tsuji K."/>
            <person name="Ueda S."/>
            <person name="Waki K."/>
            <person name="Yamagata H."/>
            <person name="Yamamoto M."/>
            <person name="Yamamoto S."/>
            <person name="Yamane H."/>
            <person name="Yoshiki S."/>
            <person name="Yoshihara R."/>
            <person name="Yukawa K."/>
            <person name="Zhong H."/>
            <person name="Yano M."/>
            <person name="Yuan Q."/>
            <person name="Ouyang S."/>
            <person name="Liu J."/>
            <person name="Jones K.M."/>
            <person name="Gansberger K."/>
            <person name="Moffat K."/>
            <person name="Hill J."/>
            <person name="Bera J."/>
            <person name="Fadrosh D."/>
            <person name="Jin S."/>
            <person name="Johri S."/>
            <person name="Kim M."/>
            <person name="Overton L."/>
            <person name="Reardon M."/>
            <person name="Tsitrin T."/>
            <person name="Vuong H."/>
            <person name="Weaver B."/>
            <person name="Ciecko A."/>
            <person name="Tallon L."/>
            <person name="Jackson J."/>
            <person name="Pai G."/>
            <person name="Aken S.V."/>
            <person name="Utterback T."/>
            <person name="Reidmuller S."/>
            <person name="Feldblyum T."/>
            <person name="Hsiao J."/>
            <person name="Zismann V."/>
            <person name="Iobst S."/>
            <person name="de Vazeille A.R."/>
            <person name="Buell C.R."/>
            <person name="Ying K."/>
            <person name="Li Y."/>
            <person name="Lu T."/>
            <person name="Huang Y."/>
            <person name="Zhao Q."/>
            <person name="Feng Q."/>
            <person name="Zhang L."/>
            <person name="Zhu J."/>
            <person name="Weng Q."/>
            <person name="Mu J."/>
            <person name="Lu Y."/>
            <person name="Fan D."/>
            <person name="Liu Y."/>
            <person name="Guan J."/>
            <person name="Zhang Y."/>
            <person name="Yu S."/>
            <person name="Liu X."/>
            <person name="Zhang Y."/>
            <person name="Hong G."/>
            <person name="Han B."/>
            <person name="Choisne N."/>
            <person name="Demange N."/>
            <person name="Orjeda G."/>
            <person name="Samain S."/>
            <person name="Cattolico L."/>
            <person name="Pelletier E."/>
            <person name="Couloux A."/>
            <person name="Segurens B."/>
            <person name="Wincker P."/>
            <person name="D'Hont A."/>
            <person name="Scarpelli C."/>
            <person name="Weissenbach J."/>
            <person name="Salanoubat M."/>
            <person name="Quetier F."/>
            <person name="Yu Y."/>
            <person name="Kim H.R."/>
            <person name="Rambo T."/>
            <person name="Currie J."/>
            <person name="Collura K."/>
            <person name="Luo M."/>
            <person name="Yang T."/>
            <person name="Ammiraju J.S.S."/>
            <person name="Engler F."/>
            <person name="Soderlund C."/>
            <person name="Wing R.A."/>
            <person name="Palmer L.E."/>
            <person name="de la Bastide M."/>
            <person name="Spiegel L."/>
            <person name="Nascimento L."/>
            <person name="Zutavern T."/>
            <person name="O'Shaughnessy A."/>
            <person name="Dike S."/>
            <person name="Dedhia N."/>
            <person name="Preston R."/>
            <person name="Balija V."/>
            <person name="McCombie W.R."/>
            <person name="Chow T."/>
            <person name="Chen H."/>
            <person name="Chung M."/>
            <person name="Chen C."/>
            <person name="Shaw J."/>
            <person name="Wu H."/>
            <person name="Hsiao K."/>
            <person name="Chao Y."/>
            <person name="Chu M."/>
            <person name="Cheng C."/>
            <person name="Hour A."/>
            <person name="Lee P."/>
            <person name="Lin S."/>
            <person name="Lin Y."/>
            <person name="Liou J."/>
            <person name="Liu S."/>
            <person name="Hsing Y."/>
            <person name="Raghuvanshi S."/>
            <person name="Mohanty A."/>
            <person name="Bharti A.K."/>
            <person name="Gaur A."/>
            <person name="Gupta V."/>
            <person name="Kumar D."/>
            <person name="Ravi V."/>
            <person name="Vij S."/>
            <person name="Kapur A."/>
            <person name="Khurana P."/>
            <person name="Khurana P."/>
            <person name="Khurana J.P."/>
            <person name="Tyagi A.K."/>
            <person name="Gaikwad K."/>
            <person name="Singh A."/>
            <person name="Dalal V."/>
            <person name="Srivastava S."/>
            <person name="Dixit A."/>
            <person name="Pal A.K."/>
            <person name="Ghazi I.A."/>
            <person name="Yadav M."/>
            <person name="Pandit A."/>
            <person name="Bhargava A."/>
            <person name="Sureshbabu K."/>
            <person name="Batra K."/>
            <person name="Sharma T.R."/>
            <person name="Mohapatra T."/>
            <person name="Singh N.K."/>
            <person name="Messing J."/>
            <person name="Nelson A.B."/>
            <person name="Fuks G."/>
            <person name="Kavchok S."/>
            <person name="Keizer G."/>
            <person name="Linton E."/>
            <person name="Llaca V."/>
            <person name="Song R."/>
            <person name="Tanyolac B."/>
            <person name="Young S."/>
            <person name="Ho-Il K."/>
            <person name="Hahn J.H."/>
            <person name="Sangsakoo G."/>
            <person name="Vanavichit A."/>
            <person name="de Mattos Luiz.A.T."/>
            <person name="Zimmer P.D."/>
            <person name="Malone G."/>
            <person name="Dellagostin O."/>
            <person name="de Oliveira A.C."/>
            <person name="Bevan M."/>
            <person name="Bancroft I."/>
            <person name="Minx P."/>
            <person name="Cordum H."/>
            <person name="Wilson R."/>
            <person name="Cheng Z."/>
            <person name="Jin W."/>
            <person name="Jiang J."/>
            <person name="Leong S.A."/>
            <person name="Iwama H."/>
            <person name="Gojobori T."/>
            <person name="Itoh T."/>
            <person name="Niimura Y."/>
            <person name="Fujii Y."/>
            <person name="Habara T."/>
            <person name="Sakai H."/>
            <person name="Sato Y."/>
            <person name="Wilson G."/>
            <person name="Kumar K."/>
            <person name="McCouch S."/>
            <person name="Juretic N."/>
            <person name="Hoen D."/>
            <person name="Wright S."/>
            <person name="Bruskiewich R."/>
            <person name="Bureau T."/>
            <person name="Miyao A."/>
            <person name="Hirochika H."/>
            <person name="Nishikawa T."/>
            <person name="Kadowaki K."/>
            <person name="Sugiura M."/>
            <person name="Burr B."/>
            <person name="Sasaki T."/>
        </authorList>
    </citation>
    <scope>NUCLEOTIDE SEQUENCE [LARGE SCALE GENOMIC DNA]</scope>
    <source>
        <strain evidence="3">cv. Nipponbare</strain>
    </source>
</reference>
<feature type="region of interest" description="Disordered" evidence="1">
    <location>
        <begin position="87"/>
        <end position="112"/>
    </location>
</feature>
<keyword evidence="3" id="KW-1185">Reference proteome</keyword>
<feature type="region of interest" description="Disordered" evidence="1">
    <location>
        <begin position="43"/>
        <end position="73"/>
    </location>
</feature>
<accession>A0A0N7KM36</accession>
<proteinExistence type="predicted"/>
<dbReference type="Proteomes" id="UP000059680">
    <property type="component" value="Chromosome 6"/>
</dbReference>
<sequence length="112" mass="11954">MRLALDEVAAVELEDASHGGLPLLGLLVVRVELLHRERCRVHVPPHYDLPPRRDPSPPSALVRPSEPPPSPLSAVAAASHATLALCPMSPPPPHFARPPALCPRSGSAIARR</sequence>
<reference evidence="2 3" key="3">
    <citation type="journal article" date="2013" name="Rice">
        <title>Improvement of the Oryza sativa Nipponbare reference genome using next generation sequence and optical map data.</title>
        <authorList>
            <person name="Kawahara Y."/>
            <person name="de la Bastide M."/>
            <person name="Hamilton J.P."/>
            <person name="Kanamori H."/>
            <person name="McCombie W.R."/>
            <person name="Ouyang S."/>
            <person name="Schwartz D.C."/>
            <person name="Tanaka T."/>
            <person name="Wu J."/>
            <person name="Zhou S."/>
            <person name="Childs K.L."/>
            <person name="Davidson R.M."/>
            <person name="Lin H."/>
            <person name="Quesada-Ocampo L."/>
            <person name="Vaillancourt B."/>
            <person name="Sakai H."/>
            <person name="Lee S.S."/>
            <person name="Kim J."/>
            <person name="Numa H."/>
            <person name="Itoh T."/>
            <person name="Buell C.R."/>
            <person name="Matsumoto T."/>
        </authorList>
    </citation>
    <scope>NUCLEOTIDE SEQUENCE [LARGE SCALE GENOMIC DNA]</scope>
    <source>
        <strain evidence="3">cv. Nipponbare</strain>
    </source>
</reference>
<dbReference type="PaxDb" id="39947-A0A0N7KM36"/>
<name>A0A0N7KM36_ORYSJ</name>
<dbReference type="AlphaFoldDB" id="A0A0N7KM36"/>
<evidence type="ECO:0000256" key="1">
    <source>
        <dbReference type="SAM" id="MobiDB-lite"/>
    </source>
</evidence>
<evidence type="ECO:0000313" key="2">
    <source>
        <dbReference type="EMBL" id="BAS97721.1"/>
    </source>
</evidence>
<organism evidence="2 3">
    <name type="scientific">Oryza sativa subsp. japonica</name>
    <name type="common">Rice</name>
    <dbReference type="NCBI Taxonomy" id="39947"/>
    <lineage>
        <taxon>Eukaryota</taxon>
        <taxon>Viridiplantae</taxon>
        <taxon>Streptophyta</taxon>
        <taxon>Embryophyta</taxon>
        <taxon>Tracheophyta</taxon>
        <taxon>Spermatophyta</taxon>
        <taxon>Magnoliopsida</taxon>
        <taxon>Liliopsida</taxon>
        <taxon>Poales</taxon>
        <taxon>Poaceae</taxon>
        <taxon>BOP clade</taxon>
        <taxon>Oryzoideae</taxon>
        <taxon>Oryzeae</taxon>
        <taxon>Oryzinae</taxon>
        <taxon>Oryza</taxon>
        <taxon>Oryza sativa</taxon>
    </lineage>
</organism>
<protein>
    <submittedName>
        <fullName evidence="2">Os06g0366166 protein</fullName>
    </submittedName>
</protein>
<dbReference type="InParanoid" id="A0A0N7KM36"/>
<dbReference type="EMBL" id="AP014962">
    <property type="protein sequence ID" value="BAS97721.1"/>
    <property type="molecule type" value="Genomic_DNA"/>
</dbReference>